<dbReference type="InterPro" id="IPR010982">
    <property type="entry name" value="Lambda_DNA-bd_dom_sf"/>
</dbReference>
<dbReference type="SMART" id="SM00530">
    <property type="entry name" value="HTH_XRE"/>
    <property type="match status" value="1"/>
</dbReference>
<keyword evidence="3" id="KW-1185">Reference proteome</keyword>
<dbReference type="PROSITE" id="PS50943">
    <property type="entry name" value="HTH_CROC1"/>
    <property type="match status" value="1"/>
</dbReference>
<reference evidence="2" key="2">
    <citation type="submission" date="2013-09" db="EMBL/GenBank/DDBJ databases">
        <title>Draft genome sequence of Anaerotruncus colihominis(DSM 17241).</title>
        <authorList>
            <person name="Sudarsanam P."/>
            <person name="Ley R."/>
            <person name="Guruge J."/>
            <person name="Turnbaugh P.J."/>
            <person name="Mahowald M."/>
            <person name="Liep D."/>
            <person name="Gordon J."/>
        </authorList>
    </citation>
    <scope>NUCLEOTIDE SEQUENCE</scope>
    <source>
        <strain evidence="2">DSM 17241</strain>
    </source>
</reference>
<organism evidence="2 3">
    <name type="scientific">Anaerotruncus colihominis DSM 17241</name>
    <dbReference type="NCBI Taxonomy" id="445972"/>
    <lineage>
        <taxon>Bacteria</taxon>
        <taxon>Bacillati</taxon>
        <taxon>Bacillota</taxon>
        <taxon>Clostridia</taxon>
        <taxon>Eubacteriales</taxon>
        <taxon>Oscillospiraceae</taxon>
        <taxon>Anaerotruncus</taxon>
    </lineage>
</organism>
<accession>B0PAL3</accession>
<feature type="domain" description="HTH cro/C1-type" evidence="1">
    <location>
        <begin position="1"/>
        <end position="57"/>
    </location>
</feature>
<dbReference type="SUPFAM" id="SSF47413">
    <property type="entry name" value="lambda repressor-like DNA-binding domains"/>
    <property type="match status" value="1"/>
</dbReference>
<reference evidence="2" key="1">
    <citation type="submission" date="2007-11" db="EMBL/GenBank/DDBJ databases">
        <authorList>
            <person name="Fulton L."/>
            <person name="Clifton S."/>
            <person name="Fulton B."/>
            <person name="Xu J."/>
            <person name="Minx P."/>
            <person name="Pepin K.H."/>
            <person name="Johnson M."/>
            <person name="Thiruvilangam P."/>
            <person name="Bhonagiri V."/>
            <person name="Nash W.E."/>
            <person name="Mardis E.R."/>
            <person name="Wilson R.K."/>
        </authorList>
    </citation>
    <scope>NUCLEOTIDE SEQUENCE [LARGE SCALE GENOMIC DNA]</scope>
    <source>
        <strain evidence="2">DSM 17241</strain>
    </source>
</reference>
<evidence type="ECO:0000313" key="3">
    <source>
        <dbReference type="Proteomes" id="UP000003803"/>
    </source>
</evidence>
<dbReference type="EMBL" id="ABGD02000014">
    <property type="protein sequence ID" value="EDS11193.1"/>
    <property type="molecule type" value="Genomic_DNA"/>
</dbReference>
<dbReference type="GO" id="GO:0003677">
    <property type="term" value="F:DNA binding"/>
    <property type="evidence" value="ECO:0007669"/>
    <property type="project" value="UniProtKB-KW"/>
</dbReference>
<evidence type="ECO:0000259" key="1">
    <source>
        <dbReference type="PROSITE" id="PS50943"/>
    </source>
</evidence>
<proteinExistence type="predicted"/>
<dbReference type="InterPro" id="IPR001387">
    <property type="entry name" value="Cro/C1-type_HTH"/>
</dbReference>
<protein>
    <submittedName>
        <fullName evidence="2">DNA-binding helix-turn-helix protein</fullName>
    </submittedName>
</protein>
<dbReference type="Gene3D" id="1.10.260.40">
    <property type="entry name" value="lambda repressor-like DNA-binding domains"/>
    <property type="match status" value="1"/>
</dbReference>
<dbReference type="Pfam" id="PF01381">
    <property type="entry name" value="HTH_3"/>
    <property type="match status" value="1"/>
</dbReference>
<dbReference type="AlphaFoldDB" id="B0PAL3"/>
<dbReference type="HOGENOM" id="CLU_2894019_0_0_9"/>
<evidence type="ECO:0000313" key="2">
    <source>
        <dbReference type="EMBL" id="EDS11193.1"/>
    </source>
</evidence>
<dbReference type="Proteomes" id="UP000003803">
    <property type="component" value="Unassembled WGS sequence"/>
</dbReference>
<sequence length="62" mass="7088">MREAREKIPSLTQAEIAKKAGITTRAYQIYEAGERKPKSDVAIRIADALSVKSYQDFKRLFE</sequence>
<dbReference type="CDD" id="cd00093">
    <property type="entry name" value="HTH_XRE"/>
    <property type="match status" value="1"/>
</dbReference>
<name>B0PAL3_9FIRM</name>
<dbReference type="RefSeq" id="WP_006875108.1">
    <property type="nucleotide sequence ID" value="NZ_DS544183.1"/>
</dbReference>
<comment type="caution">
    <text evidence="2">The sequence shown here is derived from an EMBL/GenBank/DDBJ whole genome shotgun (WGS) entry which is preliminary data.</text>
</comment>
<keyword evidence="2" id="KW-0238">DNA-binding</keyword>
<gene>
    <name evidence="2" type="ORF">ANACOL_01813</name>
</gene>